<sequence>MNNTHPIWWKDAGLCKLNLHLLILLLGSYTCGFNGSVMNSFFGIESFMTDVGNPNPLQQGLLTVQCHHLARLPYQLPPSVVLGQQVWL</sequence>
<accession>A0A1Y2D6P8</accession>
<proteinExistence type="predicted"/>
<evidence type="ECO:0000313" key="1">
    <source>
        <dbReference type="EMBL" id="ORY54756.1"/>
    </source>
</evidence>
<organism evidence="1 2">
    <name type="scientific">Leucosporidium creatinivorum</name>
    <dbReference type="NCBI Taxonomy" id="106004"/>
    <lineage>
        <taxon>Eukaryota</taxon>
        <taxon>Fungi</taxon>
        <taxon>Dikarya</taxon>
        <taxon>Basidiomycota</taxon>
        <taxon>Pucciniomycotina</taxon>
        <taxon>Microbotryomycetes</taxon>
        <taxon>Leucosporidiales</taxon>
        <taxon>Leucosporidium</taxon>
    </lineage>
</organism>
<gene>
    <name evidence="1" type="ORF">BCR35DRAFT_335738</name>
</gene>
<reference evidence="1 2" key="1">
    <citation type="submission" date="2016-07" db="EMBL/GenBank/DDBJ databases">
        <title>Pervasive Adenine N6-methylation of Active Genes in Fungi.</title>
        <authorList>
            <consortium name="DOE Joint Genome Institute"/>
            <person name="Mondo S.J."/>
            <person name="Dannebaum R.O."/>
            <person name="Kuo R.C."/>
            <person name="Labutti K."/>
            <person name="Haridas S."/>
            <person name="Kuo A."/>
            <person name="Salamov A."/>
            <person name="Ahrendt S.R."/>
            <person name="Lipzen A."/>
            <person name="Sullivan W."/>
            <person name="Andreopoulos W.B."/>
            <person name="Clum A."/>
            <person name="Lindquist E."/>
            <person name="Daum C."/>
            <person name="Ramamoorthy G.K."/>
            <person name="Gryganskyi A."/>
            <person name="Culley D."/>
            <person name="Magnuson J.K."/>
            <person name="James T.Y."/>
            <person name="O'Malley M.A."/>
            <person name="Stajich J.E."/>
            <person name="Spatafora J.W."/>
            <person name="Visel A."/>
            <person name="Grigoriev I.V."/>
        </authorList>
    </citation>
    <scope>NUCLEOTIDE SEQUENCE [LARGE SCALE GENOMIC DNA]</scope>
    <source>
        <strain evidence="1 2">62-1032</strain>
    </source>
</reference>
<name>A0A1Y2D6P8_9BASI</name>
<comment type="caution">
    <text evidence="1">The sequence shown here is derived from an EMBL/GenBank/DDBJ whole genome shotgun (WGS) entry which is preliminary data.</text>
</comment>
<dbReference type="InParanoid" id="A0A1Y2D6P8"/>
<dbReference type="AlphaFoldDB" id="A0A1Y2D6P8"/>
<protein>
    <submittedName>
        <fullName evidence="1">Uncharacterized protein</fullName>
    </submittedName>
</protein>
<evidence type="ECO:0000313" key="2">
    <source>
        <dbReference type="Proteomes" id="UP000193467"/>
    </source>
</evidence>
<keyword evidence="2" id="KW-1185">Reference proteome</keyword>
<dbReference type="EMBL" id="MCGR01000095">
    <property type="protein sequence ID" value="ORY54756.1"/>
    <property type="molecule type" value="Genomic_DNA"/>
</dbReference>
<dbReference type="Proteomes" id="UP000193467">
    <property type="component" value="Unassembled WGS sequence"/>
</dbReference>